<sequence length="1873" mass="216808">MDKPSVSKSKYLTHNQYELPHLRQAITPENCFLEGNIKINIIRRHQLKSKEDMNRHEKSPYENLIDINNNLSCMLKESFAEIDNICNKVRMCLLDVNPSTLRTRGQYDNHENNSVMEIAYVEEISQTIVDTLDNTDKHEEEIVEIEEEKESDININSEIQITNNKKSTPVIKPFFTIFNPTNTWESVESIALQNKLTTKCTTENFLKTMEKVDQLTNYEELLNNMVDDINKEIDFCYPDYTKNYVKKTQENNISKENKKISHKNEMCSSSVPNKFIQNGTKKAKNIYEFKKSQKQVTEDALSENELNHDCGLLDSRKCVVSLALEKDNQLNFTCPDVYRKRAITDLHQRLVAQVEANDSLIFFQRLMAKNRKYMSNNHPSSPISRPYTENTHINPRIEINVVKSSTANKKQLSLADLSKKYKDSLWFRQKKGDLRQHRKDKKKKHENSTSKEKCLPQMYSVPSALTVKYKKSSKNQSQNSLCKYKPTVINDQPLSEPEKCRMKWMRTKYFYMTNQKLEHLDILDDITTNDLLPIKSEYPRRDTIKCSIKTLTKDSYIYKLTHGNNKEIQYAWKHFFQSSPKCSKKSCEKCDPIRDNSKSEITEDKEKVLCKQQDQEYIKNSGDKEIIEKLSKYIYSGDSDHIKKANVFTVMPVHVYYDNMRKPPKVEEFAQKLPLLPMKECKDHIKKAEWKECGKKTKALKVVYDPILRRIDKEIRLATARQHHRLDCSNSTHNSSWSPKNFAKYCTQAATPKPIVKPIDKKYSSKGIVKQKDMDISSLKDHQKQQPKSYNTPSPDNWPHPLVPPLWNNASINRSERRDNNVEIIPKQKFSKIVTKEEKSKNKNDNTQRKIWENKYGKSSGQKLISFIEKQPEVYKATVPKYALPKIANETRQKLMLQKLHDLKQKNDNIQNNIQKAIEVIEKKMVDIISKPVTTGSMEAFEEMEKEITTVLSFMKSTESKKNAEKGFAKNLYKVEEYNEEIERISEELFKRLDNILESPGIGSGRSSKNSLRDKKLPTNFLKSNNVSTNNMNQVCFSSTSASGEEKFTVTGISPNRRSKNTLLFTTKSSLPNTPKGSQSENYEVITPEYIDAGCDNIQKEAIATFTERKKGTNVGSDKSVEDENDKTIKPIETIINLALVEHDMENPESGNNNSGSNIQKSSHSTDIFSHGDFDNQILVFQNDMEMIKQIDKDHAKLKNNISNSQEKEGNLCMAETITQSTSMPDIKERNEHISETSIDMVTNTDTQYFTPQTSPLENRRCKIMDDEEEKHKEEKVKEEKDTQYITPQTSPLENRRCKIMDDEEEKHEEEELEEKIKNEKDTQYFTPQASPQENRRCKIMDDEEEKLEENKNKNLIVSTTNYPSPNKSTNDIESGNSENKCETEEYNNNVLKNAKNTILNINKCLNDEIQDLNRKESDEINNKDDFYTNVTRIIRRVEDVYNQLDEFEDEIFTGELVLANPSISVFKDKRDPEVKRSDSFLTPFMHAVKDHRKTCSDKKESPKSLQLGKSPSYYNVLSFLDSLADFKEERPVEVYFYRICPTAFVVEDAVTFCFIILYNFAQIHIVNDVPKRISSCLKKSSTHSNIIPTTKSKQKVSFLLQKENKETQATACPFHSTNKVLSDTELTINERKKKVVKVDREINTSLDTEVETNIYNLSSDESYQSTFGISDQFSLEKTQMLIDSQIPLNVQENENEYKKNVVELFRNSQVSEGAITGNIKVFYDNYNAESKTSPLKEACGAYNEDTILQVEKSRSKDLLVSKRESLKKILKQNTSQNLKSIFSDLPPLKPLENLNYFVDSVLLKEVIEKRQNIRTMKRKSSTCFALSKAENTDGECNAYTTHEDKETILKGIYVLVYLLMFTALNLEFKCVQ</sequence>
<feature type="region of interest" description="Disordered" evidence="2">
    <location>
        <begin position="432"/>
        <end position="451"/>
    </location>
</feature>
<evidence type="ECO:0000256" key="1">
    <source>
        <dbReference type="SAM" id="Coils"/>
    </source>
</evidence>
<dbReference type="RefSeq" id="XP_030759637.1">
    <property type="nucleotide sequence ID" value="XM_030903777.1"/>
</dbReference>
<name>A0A6J2Y7Q7_SITOR</name>
<dbReference type="GeneID" id="115885034"/>
<feature type="compositionally biased region" description="Basic residues" evidence="2">
    <location>
        <begin position="436"/>
        <end position="445"/>
    </location>
</feature>
<evidence type="ECO:0000313" key="3">
    <source>
        <dbReference type="Proteomes" id="UP000504635"/>
    </source>
</evidence>
<evidence type="ECO:0000256" key="2">
    <source>
        <dbReference type="SAM" id="MobiDB-lite"/>
    </source>
</evidence>
<organism evidence="3 4">
    <name type="scientific">Sitophilus oryzae</name>
    <name type="common">Rice weevil</name>
    <name type="synonym">Curculio oryzae</name>
    <dbReference type="NCBI Taxonomy" id="7048"/>
    <lineage>
        <taxon>Eukaryota</taxon>
        <taxon>Metazoa</taxon>
        <taxon>Ecdysozoa</taxon>
        <taxon>Arthropoda</taxon>
        <taxon>Hexapoda</taxon>
        <taxon>Insecta</taxon>
        <taxon>Pterygota</taxon>
        <taxon>Neoptera</taxon>
        <taxon>Endopterygota</taxon>
        <taxon>Coleoptera</taxon>
        <taxon>Polyphaga</taxon>
        <taxon>Cucujiformia</taxon>
        <taxon>Curculionidae</taxon>
        <taxon>Dryophthorinae</taxon>
        <taxon>Sitophilus</taxon>
    </lineage>
</organism>
<feature type="region of interest" description="Disordered" evidence="2">
    <location>
        <begin position="1358"/>
        <end position="1381"/>
    </location>
</feature>
<feature type="compositionally biased region" description="Polar residues" evidence="2">
    <location>
        <begin position="786"/>
        <end position="795"/>
    </location>
</feature>
<dbReference type="OrthoDB" id="6784899at2759"/>
<feature type="compositionally biased region" description="Polar residues" evidence="2">
    <location>
        <begin position="1358"/>
        <end position="1379"/>
    </location>
</feature>
<gene>
    <name evidence="4" type="primary">LOC115885034</name>
</gene>
<accession>A0A6J2Y7Q7</accession>
<protein>
    <submittedName>
        <fullName evidence="4">Uncharacterized protein LOC115885034 isoform X1</fullName>
    </submittedName>
</protein>
<reference evidence="4" key="1">
    <citation type="submission" date="2025-08" db="UniProtKB">
        <authorList>
            <consortium name="RefSeq"/>
        </authorList>
    </citation>
    <scope>IDENTIFICATION</scope>
    <source>
        <tissue evidence="4">Gonads</tissue>
    </source>
</reference>
<proteinExistence type="predicted"/>
<keyword evidence="1" id="KW-0175">Coiled coil</keyword>
<feature type="region of interest" description="Disordered" evidence="2">
    <location>
        <begin position="776"/>
        <end position="799"/>
    </location>
</feature>
<evidence type="ECO:0000313" key="4">
    <source>
        <dbReference type="RefSeq" id="XP_030759637.1"/>
    </source>
</evidence>
<feature type="coiled-coil region" evidence="1">
    <location>
        <begin position="893"/>
        <end position="920"/>
    </location>
</feature>
<feature type="coiled-coil region" evidence="1">
    <location>
        <begin position="1396"/>
        <end position="1451"/>
    </location>
</feature>
<keyword evidence="3" id="KW-1185">Reference proteome</keyword>
<dbReference type="Proteomes" id="UP000504635">
    <property type="component" value="Unplaced"/>
</dbReference>
<dbReference type="KEGG" id="soy:115885034"/>
<dbReference type="InParanoid" id="A0A6J2Y7Q7"/>